<evidence type="ECO:0000313" key="14">
    <source>
        <dbReference type="Proteomes" id="UP001303889"/>
    </source>
</evidence>
<dbReference type="GO" id="GO:0006351">
    <property type="term" value="P:DNA-templated transcription"/>
    <property type="evidence" value="ECO:0007669"/>
    <property type="project" value="InterPro"/>
</dbReference>
<comment type="similarity">
    <text evidence="2 8">Belongs to the RNA polymerase beta chain family.</text>
</comment>
<reference evidence="13" key="2">
    <citation type="submission" date="2023-05" db="EMBL/GenBank/DDBJ databases">
        <authorList>
            <consortium name="Lawrence Berkeley National Laboratory"/>
            <person name="Steindorff A."/>
            <person name="Hensen N."/>
            <person name="Bonometti L."/>
            <person name="Westerberg I."/>
            <person name="Brannstrom I.O."/>
            <person name="Guillou S."/>
            <person name="Cros-Aarteil S."/>
            <person name="Calhoun S."/>
            <person name="Haridas S."/>
            <person name="Kuo A."/>
            <person name="Mondo S."/>
            <person name="Pangilinan J."/>
            <person name="Riley R."/>
            <person name="Labutti K."/>
            <person name="Andreopoulos B."/>
            <person name="Lipzen A."/>
            <person name="Chen C."/>
            <person name="Yanf M."/>
            <person name="Daum C."/>
            <person name="Ng V."/>
            <person name="Clum A."/>
            <person name="Ohm R."/>
            <person name="Martin F."/>
            <person name="Silar P."/>
            <person name="Natvig D."/>
            <person name="Lalanne C."/>
            <person name="Gautier V."/>
            <person name="Ament-Velasquez S.L."/>
            <person name="Kruys A."/>
            <person name="Hutchinson M.I."/>
            <person name="Powell A.J."/>
            <person name="Barry K."/>
            <person name="Miller A.N."/>
            <person name="Grigoriev I.V."/>
            <person name="Debuchy R."/>
            <person name="Gladieux P."/>
            <person name="Thoren M.H."/>
            <person name="Johannesson H."/>
        </authorList>
    </citation>
    <scope>NUCLEOTIDE SEQUENCE</scope>
    <source>
        <strain evidence="13">CBS 103.79</strain>
    </source>
</reference>
<feature type="compositionally biased region" description="Low complexity" evidence="9">
    <location>
        <begin position="434"/>
        <end position="452"/>
    </location>
</feature>
<reference evidence="13" key="1">
    <citation type="journal article" date="2023" name="Mol. Phylogenet. Evol.">
        <title>Genome-scale phylogeny and comparative genomics of the fungal order Sordariales.</title>
        <authorList>
            <person name="Hensen N."/>
            <person name="Bonometti L."/>
            <person name="Westerberg I."/>
            <person name="Brannstrom I.O."/>
            <person name="Guillou S."/>
            <person name="Cros-Aarteil S."/>
            <person name="Calhoun S."/>
            <person name="Haridas S."/>
            <person name="Kuo A."/>
            <person name="Mondo S."/>
            <person name="Pangilinan J."/>
            <person name="Riley R."/>
            <person name="LaButti K."/>
            <person name="Andreopoulos B."/>
            <person name="Lipzen A."/>
            <person name="Chen C."/>
            <person name="Yan M."/>
            <person name="Daum C."/>
            <person name="Ng V."/>
            <person name="Clum A."/>
            <person name="Steindorff A."/>
            <person name="Ohm R.A."/>
            <person name="Martin F."/>
            <person name="Silar P."/>
            <person name="Natvig D.O."/>
            <person name="Lalanne C."/>
            <person name="Gautier V."/>
            <person name="Ament-Velasquez S.L."/>
            <person name="Kruys A."/>
            <person name="Hutchinson M.I."/>
            <person name="Powell A.J."/>
            <person name="Barry K."/>
            <person name="Miller A.N."/>
            <person name="Grigoriev I.V."/>
            <person name="Debuchy R."/>
            <person name="Gladieux P."/>
            <person name="Hiltunen Thoren M."/>
            <person name="Johannesson H."/>
        </authorList>
    </citation>
    <scope>NUCLEOTIDE SEQUENCE</scope>
    <source>
        <strain evidence="13">CBS 103.79</strain>
    </source>
</reference>
<comment type="function">
    <text evidence="7 8">DNA-dependent RNA polymerase catalyzes the transcription of DNA into RNA using the four ribonucleoside triphosphates as substrates. Specific core component of RNA polymerase III which synthesizes small RNAs, such as 5S rRNA and tRNAs.</text>
</comment>
<comment type="subcellular location">
    <subcellularLocation>
        <location evidence="1 8">Nucleus</location>
    </subcellularLocation>
</comment>
<dbReference type="Proteomes" id="UP001303889">
    <property type="component" value="Unassembled WGS sequence"/>
</dbReference>
<dbReference type="InterPro" id="IPR039748">
    <property type="entry name" value="RPC3"/>
</dbReference>
<organism evidence="13 14">
    <name type="scientific">Staphylotrichum tortipilum</name>
    <dbReference type="NCBI Taxonomy" id="2831512"/>
    <lineage>
        <taxon>Eukaryota</taxon>
        <taxon>Fungi</taxon>
        <taxon>Dikarya</taxon>
        <taxon>Ascomycota</taxon>
        <taxon>Pezizomycotina</taxon>
        <taxon>Sordariomycetes</taxon>
        <taxon>Sordariomycetidae</taxon>
        <taxon>Sordariales</taxon>
        <taxon>Chaetomiaceae</taxon>
        <taxon>Staphylotrichum</taxon>
    </lineage>
</organism>
<dbReference type="InterPro" id="IPR055207">
    <property type="entry name" value="POLR3C_WHD"/>
</dbReference>
<evidence type="ECO:0000259" key="12">
    <source>
        <dbReference type="Pfam" id="PF22536"/>
    </source>
</evidence>
<accession>A0AAN6RWV6</accession>
<dbReference type="Pfam" id="PF08221">
    <property type="entry name" value="HTH_9"/>
    <property type="match status" value="1"/>
</dbReference>
<dbReference type="AlphaFoldDB" id="A0AAN6RWV6"/>
<keyword evidence="6 8" id="KW-0539">Nucleus</keyword>
<dbReference type="Pfam" id="PF05645">
    <property type="entry name" value="RNA_pol_Rpc82"/>
    <property type="match status" value="1"/>
</dbReference>
<dbReference type="EMBL" id="MU855326">
    <property type="protein sequence ID" value="KAK3906467.1"/>
    <property type="molecule type" value="Genomic_DNA"/>
</dbReference>
<dbReference type="GO" id="GO:0003697">
    <property type="term" value="F:single-stranded DNA binding"/>
    <property type="evidence" value="ECO:0007669"/>
    <property type="project" value="UniProtKB-UniRule"/>
</dbReference>
<feature type="region of interest" description="Disordered" evidence="9">
    <location>
        <begin position="406"/>
        <end position="453"/>
    </location>
</feature>
<gene>
    <name evidence="13" type="ORF">C8A05DRAFT_29673</name>
</gene>
<dbReference type="InterPro" id="IPR008806">
    <property type="entry name" value="RNA_pol_III_Rpc82_C"/>
</dbReference>
<evidence type="ECO:0000313" key="13">
    <source>
        <dbReference type="EMBL" id="KAK3906467.1"/>
    </source>
</evidence>
<keyword evidence="14" id="KW-1185">Reference proteome</keyword>
<evidence type="ECO:0000256" key="5">
    <source>
        <dbReference type="ARBA" id="ARBA00023163"/>
    </source>
</evidence>
<sequence>MLVTKPVADLCALLIDELHGELPSRIFAILLTKGRSTLPQLVQYTSMTPRQLRHGLAVLQQHNLLFYHLDPGAEFAFYEANAEHAYNLSRTGKILEMIDSSFGAPAKDVMQSLLLSGQTRISDLVAAYQEKIGHANKAGEGFGDGDDFGTETNGINGDSQPAKKTGPLVKSTAQLNSIICRLVEAELIDVVHAKTFESPQDVLKTVEKEVMDKHFPGGVKGNKAKVDLQQRIAEGLRKVRGESKSLKRKLEQNGTAAKRRKLFAGVSMANGGHDEDLDPALDPRQVIRINYEKCLVDLRNRRLVQFASDMLGETTAYVYGVLLKLLTKDVPRCRDDAAMDVAADDDGDTEKGPGFVTTDQILDNLKTSVDLSLGIGKAERRQISSTAAEKIEPYPIKKKALIEQAEVDGEASADEEEDEDESSDESEYDSDYKAPATNGANGANGVNGTNGAKVKFDESAAPKERRLDRPTQLRQHLLVLTESTQRFVRHCGANEWTVDFAPLMSALREVELDSVIERSCGRQGLRLVRILRAKGKLDEKALPNVALMRKPELQQKMLEMQTLGFVHVQEVPRDLKADVKKSFFLWFCDAERSLNRLLETSYTTMAHCIQVLGALRQKERDVLETTKRSDVRGREKDTMRKEYYERYSRFLECERKLFAQVMRVDDLVAVLRDF</sequence>
<evidence type="ECO:0000259" key="10">
    <source>
        <dbReference type="Pfam" id="PF05645"/>
    </source>
</evidence>
<comment type="subunit">
    <text evidence="3 8">Component of the RNA polymerase III (Pol III) complex consisting of 17 subunits.</text>
</comment>
<dbReference type="InterPro" id="IPR013197">
    <property type="entry name" value="RNA_pol_III_RPC82-rel_HTH"/>
</dbReference>
<feature type="domain" description="DNA-directed RNA polymerase III subunit RPC3 winged-helix" evidence="12">
    <location>
        <begin position="512"/>
        <end position="587"/>
    </location>
</feature>
<evidence type="ECO:0000259" key="11">
    <source>
        <dbReference type="Pfam" id="PF08221"/>
    </source>
</evidence>
<dbReference type="Pfam" id="PF22536">
    <property type="entry name" value="WHD_POLR3C"/>
    <property type="match status" value="1"/>
</dbReference>
<evidence type="ECO:0000256" key="8">
    <source>
        <dbReference type="RuleBase" id="RU367076"/>
    </source>
</evidence>
<dbReference type="PANTHER" id="PTHR12949">
    <property type="entry name" value="RNA POLYMERASE III DNA DIRECTED -RELATED"/>
    <property type="match status" value="1"/>
</dbReference>
<feature type="domain" description="RNA polymerase III subunit RPC82-related helix-turn-helix" evidence="11">
    <location>
        <begin position="10"/>
        <end position="69"/>
    </location>
</feature>
<proteinExistence type="inferred from homology"/>
<dbReference type="PANTHER" id="PTHR12949:SF0">
    <property type="entry name" value="DNA-DIRECTED RNA POLYMERASE III SUBUNIT RPC3"/>
    <property type="match status" value="1"/>
</dbReference>
<keyword evidence="5 8" id="KW-0804">Transcription</keyword>
<evidence type="ECO:0000256" key="6">
    <source>
        <dbReference type="ARBA" id="ARBA00023242"/>
    </source>
</evidence>
<comment type="caution">
    <text evidence="13">The sequence shown here is derived from an EMBL/GenBank/DDBJ whole genome shotgun (WGS) entry which is preliminary data.</text>
</comment>
<keyword evidence="4 8" id="KW-0240">DNA-directed RNA polymerase</keyword>
<name>A0AAN6RWV6_9PEZI</name>
<evidence type="ECO:0000256" key="4">
    <source>
        <dbReference type="ARBA" id="ARBA00022478"/>
    </source>
</evidence>
<evidence type="ECO:0000256" key="2">
    <source>
        <dbReference type="ARBA" id="ARBA00006835"/>
    </source>
</evidence>
<evidence type="ECO:0000256" key="3">
    <source>
        <dbReference type="ARBA" id="ARBA00011206"/>
    </source>
</evidence>
<protein>
    <recommendedName>
        <fullName evidence="8">DNA-directed RNA polymerase III subunit RPC3</fullName>
        <shortName evidence="8">RNA polymerase III subunit C3</shortName>
    </recommendedName>
</protein>
<dbReference type="Gene3D" id="1.10.10.10">
    <property type="entry name" value="Winged helix-like DNA-binding domain superfamily/Winged helix DNA-binding domain"/>
    <property type="match status" value="2"/>
</dbReference>
<dbReference type="GO" id="GO:0005666">
    <property type="term" value="C:RNA polymerase III complex"/>
    <property type="evidence" value="ECO:0007669"/>
    <property type="project" value="UniProtKB-UniRule"/>
</dbReference>
<evidence type="ECO:0000256" key="1">
    <source>
        <dbReference type="ARBA" id="ARBA00004123"/>
    </source>
</evidence>
<feature type="domain" description="RNA polymerase III Rpc82 C -terminal" evidence="10">
    <location>
        <begin position="178"/>
        <end position="507"/>
    </location>
</feature>
<evidence type="ECO:0000256" key="7">
    <source>
        <dbReference type="ARBA" id="ARBA00025127"/>
    </source>
</evidence>
<feature type="compositionally biased region" description="Acidic residues" evidence="9">
    <location>
        <begin position="406"/>
        <end position="429"/>
    </location>
</feature>
<evidence type="ECO:0000256" key="9">
    <source>
        <dbReference type="SAM" id="MobiDB-lite"/>
    </source>
</evidence>
<dbReference type="InterPro" id="IPR036388">
    <property type="entry name" value="WH-like_DNA-bd_sf"/>
</dbReference>